<evidence type="ECO:0000313" key="8">
    <source>
        <dbReference type="Proteomes" id="UP000250235"/>
    </source>
</evidence>
<dbReference type="Gene3D" id="4.10.280.10">
    <property type="entry name" value="Helix-loop-helix DNA-binding domain"/>
    <property type="match status" value="1"/>
</dbReference>
<dbReference type="SUPFAM" id="SSF47459">
    <property type="entry name" value="HLH, helix-loop-helix DNA-binding domain"/>
    <property type="match status" value="1"/>
</dbReference>
<comment type="subcellular location">
    <subcellularLocation>
        <location evidence="1">Nucleus</location>
    </subcellularLocation>
</comment>
<feature type="compositionally biased region" description="Basic and acidic residues" evidence="5">
    <location>
        <begin position="284"/>
        <end position="295"/>
    </location>
</feature>
<name>A0A2Z7CK73_9LAMI</name>
<feature type="region of interest" description="Disordered" evidence="5">
    <location>
        <begin position="220"/>
        <end position="320"/>
    </location>
</feature>
<evidence type="ECO:0000259" key="6">
    <source>
        <dbReference type="PROSITE" id="PS50888"/>
    </source>
</evidence>
<keyword evidence="8" id="KW-1185">Reference proteome</keyword>
<dbReference type="AlphaFoldDB" id="A0A2Z7CK73"/>
<dbReference type="InterPro" id="IPR024097">
    <property type="entry name" value="bHLH_ZIP_TF"/>
</dbReference>
<feature type="domain" description="BHLH" evidence="6">
    <location>
        <begin position="333"/>
        <end position="383"/>
    </location>
</feature>
<dbReference type="EMBL" id="KQ995277">
    <property type="protein sequence ID" value="KZV47480.1"/>
    <property type="molecule type" value="Genomic_DNA"/>
</dbReference>
<feature type="compositionally biased region" description="Basic and acidic residues" evidence="5">
    <location>
        <begin position="8"/>
        <end position="17"/>
    </location>
</feature>
<evidence type="ECO:0000256" key="5">
    <source>
        <dbReference type="SAM" id="MobiDB-lite"/>
    </source>
</evidence>
<keyword evidence="2" id="KW-0805">Transcription regulation</keyword>
<proteinExistence type="predicted"/>
<organism evidence="7 8">
    <name type="scientific">Dorcoceras hygrometricum</name>
    <dbReference type="NCBI Taxonomy" id="472368"/>
    <lineage>
        <taxon>Eukaryota</taxon>
        <taxon>Viridiplantae</taxon>
        <taxon>Streptophyta</taxon>
        <taxon>Embryophyta</taxon>
        <taxon>Tracheophyta</taxon>
        <taxon>Spermatophyta</taxon>
        <taxon>Magnoliopsida</taxon>
        <taxon>eudicotyledons</taxon>
        <taxon>Gunneridae</taxon>
        <taxon>Pentapetalae</taxon>
        <taxon>asterids</taxon>
        <taxon>lamiids</taxon>
        <taxon>Lamiales</taxon>
        <taxon>Gesneriaceae</taxon>
        <taxon>Didymocarpoideae</taxon>
        <taxon>Trichosporeae</taxon>
        <taxon>Loxocarpinae</taxon>
        <taxon>Dorcoceras</taxon>
    </lineage>
</organism>
<reference evidence="7 8" key="1">
    <citation type="journal article" date="2015" name="Proc. Natl. Acad. Sci. U.S.A.">
        <title>The resurrection genome of Boea hygrometrica: A blueprint for survival of dehydration.</title>
        <authorList>
            <person name="Xiao L."/>
            <person name="Yang G."/>
            <person name="Zhang L."/>
            <person name="Yang X."/>
            <person name="Zhao S."/>
            <person name="Ji Z."/>
            <person name="Zhou Q."/>
            <person name="Hu M."/>
            <person name="Wang Y."/>
            <person name="Chen M."/>
            <person name="Xu Y."/>
            <person name="Jin H."/>
            <person name="Xiao X."/>
            <person name="Hu G."/>
            <person name="Bao F."/>
            <person name="Hu Y."/>
            <person name="Wan P."/>
            <person name="Li L."/>
            <person name="Deng X."/>
            <person name="Kuang T."/>
            <person name="Xiang C."/>
            <person name="Zhu J.K."/>
            <person name="Oliver M.J."/>
            <person name="He Y."/>
        </authorList>
    </citation>
    <scope>NUCLEOTIDE SEQUENCE [LARGE SCALE GENOMIC DNA]</scope>
    <source>
        <strain evidence="8">cv. XS01</strain>
    </source>
</reference>
<dbReference type="InterPro" id="IPR036638">
    <property type="entry name" value="HLH_DNA-bd_sf"/>
</dbReference>
<protein>
    <recommendedName>
        <fullName evidence="6">BHLH domain-containing protein</fullName>
    </recommendedName>
</protein>
<dbReference type="PANTHER" id="PTHR12565">
    <property type="entry name" value="STEROL REGULATORY ELEMENT-BINDING PROTEIN"/>
    <property type="match status" value="1"/>
</dbReference>
<keyword evidence="3" id="KW-0804">Transcription</keyword>
<keyword evidence="4" id="KW-0539">Nucleus</keyword>
<evidence type="ECO:0000256" key="3">
    <source>
        <dbReference type="ARBA" id="ARBA00023163"/>
    </source>
</evidence>
<dbReference type="OrthoDB" id="1923196at2759"/>
<feature type="region of interest" description="Disordered" evidence="5">
    <location>
        <begin position="1"/>
        <end position="20"/>
    </location>
</feature>
<dbReference type="PANTHER" id="PTHR12565:SF458">
    <property type="entry name" value="TRANSCRIPTION FACTOR BHLH49"/>
    <property type="match status" value="1"/>
</dbReference>
<accession>A0A2Z7CK73</accession>
<dbReference type="GO" id="GO:0046983">
    <property type="term" value="F:protein dimerization activity"/>
    <property type="evidence" value="ECO:0007669"/>
    <property type="project" value="InterPro"/>
</dbReference>
<evidence type="ECO:0000313" key="7">
    <source>
        <dbReference type="EMBL" id="KZV47480.1"/>
    </source>
</evidence>
<dbReference type="CDD" id="cd18919">
    <property type="entry name" value="bHLH_AtBPE_like"/>
    <property type="match status" value="1"/>
</dbReference>
<dbReference type="GO" id="GO:0003700">
    <property type="term" value="F:DNA-binding transcription factor activity"/>
    <property type="evidence" value="ECO:0007669"/>
    <property type="project" value="TreeGrafter"/>
</dbReference>
<dbReference type="FunFam" id="4.10.280.10:FF:000002">
    <property type="entry name" value="Basic helix-loop-helix transcription factor"/>
    <property type="match status" value="1"/>
</dbReference>
<evidence type="ECO:0000256" key="4">
    <source>
        <dbReference type="ARBA" id="ARBA00023242"/>
    </source>
</evidence>
<dbReference type="GO" id="GO:0005634">
    <property type="term" value="C:nucleus"/>
    <property type="evidence" value="ECO:0007669"/>
    <property type="project" value="UniProtKB-SubCell"/>
</dbReference>
<dbReference type="PROSITE" id="PS50888">
    <property type="entry name" value="BHLH"/>
    <property type="match status" value="1"/>
</dbReference>
<dbReference type="Proteomes" id="UP000250235">
    <property type="component" value="Unassembled WGS sequence"/>
</dbReference>
<gene>
    <name evidence="7" type="ORF">F511_23598</name>
</gene>
<dbReference type="InterPro" id="IPR011598">
    <property type="entry name" value="bHLH_dom"/>
</dbReference>
<evidence type="ECO:0000256" key="1">
    <source>
        <dbReference type="ARBA" id="ARBA00004123"/>
    </source>
</evidence>
<sequence>MNTSCRDNNQEQEKMNEDPVNYHAPNAVSEWQINGNNLPNASVGMTRLGNSMVESNGCSTTFLPDSFCPPVWDHPSLGYCDTGIENQAISSSGLGPVRAGMNWTQNAMLRGGIFLPAVPGMVPPSLPHFPTDPAFIERAARFSCFSGGHFSEMVNPFSTPDHLNPYSRGFGPLQRPNDVTVGVLEQALVPGEHSIEGTSLKNERKGLSFRQSYDEAKHGVDVSANVSDEAEFSGRGAREELADAAEDSCGTGLGSNKRKRTLPVTQDTEYNEIVRTPPLPSIELVKDQDETKLKGDQNPASTGKPGGKHGTQDSQGSDMPKEGYIHVRARRGQATNSHSLAERVRREKISERMKFLQDLVPGCNKVTGKAVMLDEIINYVQSLQRQVEFLSMKLATVNPRLDFNIEALLAKDILQPRAGMPSSPALPLDMTMPFPPLHSSQPGLIQASLPCSETLRRPINLQSVALAQVPGVWDGELHNIVHMGFNTSSPLNGRDLSVKLKQLFVFSEISCSLSEGIND</sequence>
<dbReference type="SMART" id="SM00353">
    <property type="entry name" value="HLH"/>
    <property type="match status" value="1"/>
</dbReference>
<evidence type="ECO:0000256" key="2">
    <source>
        <dbReference type="ARBA" id="ARBA00023015"/>
    </source>
</evidence>
<dbReference type="Pfam" id="PF00010">
    <property type="entry name" value="HLH"/>
    <property type="match status" value="1"/>
</dbReference>